<protein>
    <submittedName>
        <fullName evidence="1">Uncharacterized protein</fullName>
    </submittedName>
</protein>
<evidence type="ECO:0000313" key="2">
    <source>
        <dbReference type="Proteomes" id="UP000472264"/>
    </source>
</evidence>
<name>A0A665WRS1_ECHNA</name>
<proteinExistence type="predicted"/>
<keyword evidence="2" id="KW-1185">Reference proteome</keyword>
<evidence type="ECO:0000313" key="1">
    <source>
        <dbReference type="Ensembl" id="ENSENLP00000046723.1"/>
    </source>
</evidence>
<sequence length="88" mass="9791">MDAPGRLGYQTLSSRCPNCGKYGRAYSTVRISTAEMQCYHHFLGVCQETESTILRSMSTQPSPSTFASPTILDSYIQQQHNNPILCLT</sequence>
<reference evidence="1" key="3">
    <citation type="submission" date="2025-09" db="UniProtKB">
        <authorList>
            <consortium name="Ensembl"/>
        </authorList>
    </citation>
    <scope>IDENTIFICATION</scope>
</reference>
<dbReference type="InParanoid" id="A0A665WRS1"/>
<accession>A0A665WRS1</accession>
<reference evidence="1" key="2">
    <citation type="submission" date="2025-08" db="UniProtKB">
        <authorList>
            <consortium name="Ensembl"/>
        </authorList>
    </citation>
    <scope>IDENTIFICATION</scope>
</reference>
<dbReference type="Ensembl" id="ENSENLT00000047862.1">
    <property type="protein sequence ID" value="ENSENLP00000046723.1"/>
    <property type="gene ID" value="ENSENLG00000019793.1"/>
</dbReference>
<dbReference type="Proteomes" id="UP000472264">
    <property type="component" value="Chromosome 4"/>
</dbReference>
<organism evidence="1 2">
    <name type="scientific">Echeneis naucrates</name>
    <name type="common">Live sharksucker</name>
    <dbReference type="NCBI Taxonomy" id="173247"/>
    <lineage>
        <taxon>Eukaryota</taxon>
        <taxon>Metazoa</taxon>
        <taxon>Chordata</taxon>
        <taxon>Craniata</taxon>
        <taxon>Vertebrata</taxon>
        <taxon>Euteleostomi</taxon>
        <taxon>Actinopterygii</taxon>
        <taxon>Neopterygii</taxon>
        <taxon>Teleostei</taxon>
        <taxon>Neoteleostei</taxon>
        <taxon>Acanthomorphata</taxon>
        <taxon>Carangaria</taxon>
        <taxon>Carangiformes</taxon>
        <taxon>Echeneidae</taxon>
        <taxon>Echeneis</taxon>
    </lineage>
</organism>
<reference evidence="1" key="1">
    <citation type="submission" date="2021-04" db="EMBL/GenBank/DDBJ databases">
        <authorList>
            <consortium name="Wellcome Sanger Institute Data Sharing"/>
        </authorList>
    </citation>
    <scope>NUCLEOTIDE SEQUENCE [LARGE SCALE GENOMIC DNA]</scope>
</reference>
<dbReference type="AlphaFoldDB" id="A0A665WRS1"/>